<proteinExistence type="predicted"/>
<dbReference type="GO" id="GO:0030288">
    <property type="term" value="C:outer membrane-bounded periplasmic space"/>
    <property type="evidence" value="ECO:0007669"/>
    <property type="project" value="TreeGrafter"/>
</dbReference>
<dbReference type="PANTHER" id="PTHR30404">
    <property type="entry name" value="N-ACETYLMURAMOYL-L-ALANINE AMIDASE"/>
    <property type="match status" value="1"/>
</dbReference>
<evidence type="ECO:0000256" key="3">
    <source>
        <dbReference type="ARBA" id="ARBA00022801"/>
    </source>
</evidence>
<dbReference type="RefSeq" id="WP_183750620.1">
    <property type="nucleotide sequence ID" value="NZ_JACICC010000001.1"/>
</dbReference>
<evidence type="ECO:0000256" key="4">
    <source>
        <dbReference type="SAM" id="SignalP"/>
    </source>
</evidence>
<comment type="caution">
    <text evidence="6">The sequence shown here is derived from an EMBL/GenBank/DDBJ whole genome shotgun (WGS) entry which is preliminary data.</text>
</comment>
<keyword evidence="3 6" id="KW-0378">Hydrolase</keyword>
<dbReference type="Proteomes" id="UP000537592">
    <property type="component" value="Unassembled WGS sequence"/>
</dbReference>
<evidence type="ECO:0000259" key="5">
    <source>
        <dbReference type="SMART" id="SM00646"/>
    </source>
</evidence>
<feature type="chain" id="PRO_5031047826" description="N-acetylmuramoyl-L-alanine amidase" evidence="4">
    <location>
        <begin position="17"/>
        <end position="413"/>
    </location>
</feature>
<sequence>MAFLTALLFAGSPAYAAEPAKSGQGDLRAVEVNITGDSDQTRFVLTLSGPVEARAFLLERPDRVIVDLPQVAFNLPAADETPEGKKPATLVSSYRYGLFAQGRSRIVIDLKEPALATKVVNEAATHGTILTIELTKADRATYSRAAMQPMVEAAAALSQTENARVAAARASATAAEERDNRPLIMLDPGHGGVDPGAMRFGLQEKDLVYDFAQRFRDRIEATGRYRVQMTRNDDSFVSLGGRVRIAREAKADLLISIHADSLSRNSTVRGATVYTSSNTPTDAESAQLAAKENLADQIAGVEVEEDTDDVVGILAELTRRETRTLSSYFADGTIEVLRKEVHLTRNPHRSAGFIVLRAPDVPSVLIELGYISSEQDVALLTSEEWQGKTITALLKALDKFFARQIAQQQTDSG</sequence>
<name>A0A7W5Z2L5_9HYPH</name>
<organism evidence="6 7">
    <name type="scientific">Pseudochelatococcus contaminans</name>
    <dbReference type="NCBI Taxonomy" id="1538103"/>
    <lineage>
        <taxon>Bacteria</taxon>
        <taxon>Pseudomonadati</taxon>
        <taxon>Pseudomonadota</taxon>
        <taxon>Alphaproteobacteria</taxon>
        <taxon>Hyphomicrobiales</taxon>
        <taxon>Chelatococcaceae</taxon>
        <taxon>Pseudochelatococcus</taxon>
    </lineage>
</organism>
<keyword evidence="7" id="KW-1185">Reference proteome</keyword>
<accession>A0A7W5Z2L5</accession>
<dbReference type="GO" id="GO:0008745">
    <property type="term" value="F:N-acetylmuramoyl-L-alanine amidase activity"/>
    <property type="evidence" value="ECO:0007669"/>
    <property type="project" value="UniProtKB-EC"/>
</dbReference>
<dbReference type="Gene3D" id="2.60.40.3500">
    <property type="match status" value="1"/>
</dbReference>
<protein>
    <recommendedName>
        <fullName evidence="2">N-acetylmuramoyl-L-alanine amidase</fullName>
        <ecNumber evidence="2">3.5.1.28</ecNumber>
    </recommendedName>
</protein>
<dbReference type="InterPro" id="IPR050695">
    <property type="entry name" value="N-acetylmuramoyl_amidase_3"/>
</dbReference>
<dbReference type="SUPFAM" id="SSF53187">
    <property type="entry name" value="Zn-dependent exopeptidases"/>
    <property type="match status" value="1"/>
</dbReference>
<feature type="signal peptide" evidence="4">
    <location>
        <begin position="1"/>
        <end position="16"/>
    </location>
</feature>
<keyword evidence="4" id="KW-0732">Signal</keyword>
<gene>
    <name evidence="6" type="ORF">FHS81_000706</name>
</gene>
<evidence type="ECO:0000313" key="7">
    <source>
        <dbReference type="Proteomes" id="UP000537592"/>
    </source>
</evidence>
<dbReference type="SMART" id="SM00646">
    <property type="entry name" value="Ami_3"/>
    <property type="match status" value="1"/>
</dbReference>
<reference evidence="6 7" key="1">
    <citation type="submission" date="2020-08" db="EMBL/GenBank/DDBJ databases">
        <title>Genomic Encyclopedia of Type Strains, Phase IV (KMG-IV): sequencing the most valuable type-strain genomes for metagenomic binning, comparative biology and taxonomic classification.</title>
        <authorList>
            <person name="Goeker M."/>
        </authorList>
    </citation>
    <scope>NUCLEOTIDE SEQUENCE [LARGE SCALE GENOMIC DNA]</scope>
    <source>
        <strain evidence="6 7">DSM 28760</strain>
    </source>
</reference>
<dbReference type="Pfam" id="PF01520">
    <property type="entry name" value="Amidase_3"/>
    <property type="match status" value="1"/>
</dbReference>
<dbReference type="EMBL" id="JACICC010000001">
    <property type="protein sequence ID" value="MBB3808652.1"/>
    <property type="molecule type" value="Genomic_DNA"/>
</dbReference>
<feature type="domain" description="MurNAc-LAA" evidence="5">
    <location>
        <begin position="243"/>
        <end position="398"/>
    </location>
</feature>
<dbReference type="InterPro" id="IPR021731">
    <property type="entry name" value="AMIN_dom"/>
</dbReference>
<evidence type="ECO:0000256" key="1">
    <source>
        <dbReference type="ARBA" id="ARBA00001561"/>
    </source>
</evidence>
<dbReference type="EC" id="3.5.1.28" evidence="2"/>
<dbReference type="PANTHER" id="PTHR30404:SF0">
    <property type="entry name" value="N-ACETYLMURAMOYL-L-ALANINE AMIDASE AMIC"/>
    <property type="match status" value="1"/>
</dbReference>
<dbReference type="Pfam" id="PF11741">
    <property type="entry name" value="AMIN"/>
    <property type="match status" value="1"/>
</dbReference>
<dbReference type="Gene3D" id="3.40.630.40">
    <property type="entry name" value="Zn-dependent exopeptidases"/>
    <property type="match status" value="1"/>
</dbReference>
<dbReference type="InterPro" id="IPR002508">
    <property type="entry name" value="MurNAc-LAA_cat"/>
</dbReference>
<dbReference type="CDD" id="cd02696">
    <property type="entry name" value="MurNAc-LAA"/>
    <property type="match status" value="1"/>
</dbReference>
<dbReference type="AlphaFoldDB" id="A0A7W5Z2L5"/>
<evidence type="ECO:0000313" key="6">
    <source>
        <dbReference type="EMBL" id="MBB3808652.1"/>
    </source>
</evidence>
<comment type="catalytic activity">
    <reaction evidence="1">
        <text>Hydrolyzes the link between N-acetylmuramoyl residues and L-amino acid residues in certain cell-wall glycopeptides.</text>
        <dbReference type="EC" id="3.5.1.28"/>
    </reaction>
</comment>
<evidence type="ECO:0000256" key="2">
    <source>
        <dbReference type="ARBA" id="ARBA00011901"/>
    </source>
</evidence>
<dbReference type="GO" id="GO:0009253">
    <property type="term" value="P:peptidoglycan catabolic process"/>
    <property type="evidence" value="ECO:0007669"/>
    <property type="project" value="InterPro"/>
</dbReference>